<dbReference type="PANTHER" id="PTHR30038">
    <property type="entry name" value="ALDEHYDE FERREDOXIN OXIDOREDUCTASE"/>
    <property type="match status" value="1"/>
</dbReference>
<dbReference type="AlphaFoldDB" id="X1A209"/>
<dbReference type="InterPro" id="IPR036021">
    <property type="entry name" value="Tungsten_al_ferr_oxy-like_C"/>
</dbReference>
<organism evidence="2">
    <name type="scientific">marine sediment metagenome</name>
    <dbReference type="NCBI Taxonomy" id="412755"/>
    <lineage>
        <taxon>unclassified sequences</taxon>
        <taxon>metagenomes</taxon>
        <taxon>ecological metagenomes</taxon>
    </lineage>
</organism>
<dbReference type="InterPro" id="IPR013984">
    <property type="entry name" value="Ald_Fedxn_OxRdtase_dom2"/>
</dbReference>
<feature type="non-terminal residue" evidence="2">
    <location>
        <position position="126"/>
    </location>
</feature>
<reference evidence="2" key="1">
    <citation type="journal article" date="2014" name="Front. Microbiol.">
        <title>High frequency of phylogenetically diverse reductive dehalogenase-homologous genes in deep subseafloor sedimentary metagenomes.</title>
        <authorList>
            <person name="Kawai M."/>
            <person name="Futagami T."/>
            <person name="Toyoda A."/>
            <person name="Takaki Y."/>
            <person name="Nishi S."/>
            <person name="Hori S."/>
            <person name="Arai W."/>
            <person name="Tsubouchi T."/>
            <person name="Morono Y."/>
            <person name="Uchiyama I."/>
            <person name="Ito T."/>
            <person name="Fujiyama A."/>
            <person name="Inagaki F."/>
            <person name="Takami H."/>
        </authorList>
    </citation>
    <scope>NUCLEOTIDE SEQUENCE</scope>
    <source>
        <strain evidence="2">Expedition CK06-06</strain>
    </source>
</reference>
<dbReference type="GO" id="GO:0051536">
    <property type="term" value="F:iron-sulfur cluster binding"/>
    <property type="evidence" value="ECO:0007669"/>
    <property type="project" value="InterPro"/>
</dbReference>
<feature type="non-terminal residue" evidence="2">
    <location>
        <position position="1"/>
    </location>
</feature>
<dbReference type="GO" id="GO:0009055">
    <property type="term" value="F:electron transfer activity"/>
    <property type="evidence" value="ECO:0007669"/>
    <property type="project" value="InterPro"/>
</dbReference>
<accession>X1A209</accession>
<sequence length="126" mass="13295">DAKMVSSLARWVRDNFKLNKFDAQLSESGTAGVLMGLNAAGGLPTRNFQQGVFDGADKISGAAINENILAGRRGCYACPIRCKPEVVVGEPYNVDPIYGGPEYETLAALGSNCGIDNLEAIAKGNE</sequence>
<dbReference type="GO" id="GO:0016625">
    <property type="term" value="F:oxidoreductase activity, acting on the aldehyde or oxo group of donors, iron-sulfur protein as acceptor"/>
    <property type="evidence" value="ECO:0007669"/>
    <property type="project" value="InterPro"/>
</dbReference>
<dbReference type="InterPro" id="IPR001203">
    <property type="entry name" value="OxRdtase_Ald_Fedxn_C"/>
</dbReference>
<dbReference type="PANTHER" id="PTHR30038:SF0">
    <property type="entry name" value="TUNGSTEN-CONTAINING ALDEHYDE FERREDOXIN OXIDOREDUCTASE"/>
    <property type="match status" value="1"/>
</dbReference>
<evidence type="ECO:0000259" key="1">
    <source>
        <dbReference type="Pfam" id="PF01314"/>
    </source>
</evidence>
<evidence type="ECO:0000313" key="2">
    <source>
        <dbReference type="EMBL" id="GAG76075.1"/>
    </source>
</evidence>
<dbReference type="SUPFAM" id="SSF48310">
    <property type="entry name" value="Aldehyde ferredoxin oxidoreductase, C-terminal domains"/>
    <property type="match status" value="1"/>
</dbReference>
<proteinExistence type="predicted"/>
<dbReference type="EMBL" id="BART01014651">
    <property type="protein sequence ID" value="GAG76075.1"/>
    <property type="molecule type" value="Genomic_DNA"/>
</dbReference>
<comment type="caution">
    <text evidence="2">The sequence shown here is derived from an EMBL/GenBank/DDBJ whole genome shotgun (WGS) entry which is preliminary data.</text>
</comment>
<dbReference type="Gene3D" id="1.10.569.10">
    <property type="entry name" value="Aldehyde Ferredoxin Oxidoreductase Protein, subunit A, domain 2"/>
    <property type="match status" value="1"/>
</dbReference>
<feature type="domain" description="Aldehyde ferredoxin oxidoreductase C-terminal" evidence="1">
    <location>
        <begin position="9"/>
        <end position="126"/>
    </location>
</feature>
<name>X1A209_9ZZZZ</name>
<dbReference type="Pfam" id="PF01314">
    <property type="entry name" value="AFOR_C"/>
    <property type="match status" value="1"/>
</dbReference>
<gene>
    <name evidence="2" type="ORF">S01H4_29046</name>
</gene>
<protein>
    <recommendedName>
        <fullName evidence="1">Aldehyde ferredoxin oxidoreductase C-terminal domain-containing protein</fullName>
    </recommendedName>
</protein>
<dbReference type="InterPro" id="IPR051919">
    <property type="entry name" value="W-dependent_AOR"/>
</dbReference>